<dbReference type="GO" id="GO:0030552">
    <property type="term" value="F:cAMP binding"/>
    <property type="evidence" value="ECO:0007669"/>
    <property type="project" value="UniProtKB-KW"/>
</dbReference>
<feature type="region of interest" description="Disordered" evidence="2">
    <location>
        <begin position="1"/>
        <end position="25"/>
    </location>
</feature>
<dbReference type="EMBL" id="VEPZ02001393">
    <property type="protein sequence ID" value="KAE8675772.1"/>
    <property type="molecule type" value="Genomic_DNA"/>
</dbReference>
<evidence type="ECO:0000256" key="1">
    <source>
        <dbReference type="ARBA" id="ARBA00023303"/>
    </source>
</evidence>
<dbReference type="AlphaFoldDB" id="A0A6A2XJN8"/>
<keyword evidence="4" id="KW-1185">Reference proteome</keyword>
<dbReference type="GO" id="GO:0034220">
    <property type="term" value="P:monoatomic ion transmembrane transport"/>
    <property type="evidence" value="ECO:0007669"/>
    <property type="project" value="UniProtKB-KW"/>
</dbReference>
<keyword evidence="1" id="KW-0407">Ion channel</keyword>
<protein>
    <submittedName>
        <fullName evidence="3">Cyclic nucleotide-regulated ion channel family protein isoform 3</fullName>
    </submittedName>
</protein>
<proteinExistence type="predicted"/>
<organism evidence="3 4">
    <name type="scientific">Hibiscus syriacus</name>
    <name type="common">Rose of Sharon</name>
    <dbReference type="NCBI Taxonomy" id="106335"/>
    <lineage>
        <taxon>Eukaryota</taxon>
        <taxon>Viridiplantae</taxon>
        <taxon>Streptophyta</taxon>
        <taxon>Embryophyta</taxon>
        <taxon>Tracheophyta</taxon>
        <taxon>Spermatophyta</taxon>
        <taxon>Magnoliopsida</taxon>
        <taxon>eudicotyledons</taxon>
        <taxon>Gunneridae</taxon>
        <taxon>Pentapetalae</taxon>
        <taxon>rosids</taxon>
        <taxon>malvids</taxon>
        <taxon>Malvales</taxon>
        <taxon>Malvaceae</taxon>
        <taxon>Malvoideae</taxon>
        <taxon>Hibiscus</taxon>
    </lineage>
</organism>
<dbReference type="Proteomes" id="UP000436088">
    <property type="component" value="Unassembled WGS sequence"/>
</dbReference>
<dbReference type="PANTHER" id="PTHR45651:SF111">
    <property type="entry name" value="CYCLIC NUCLEOTIDE-GATED ION CHANNEL 2-LIKE"/>
    <property type="match status" value="1"/>
</dbReference>
<reference evidence="3" key="1">
    <citation type="submission" date="2019-09" db="EMBL/GenBank/DDBJ databases">
        <title>Draft genome information of white flower Hibiscus syriacus.</title>
        <authorList>
            <person name="Kim Y.-M."/>
        </authorList>
    </citation>
    <scope>NUCLEOTIDE SEQUENCE [LARGE SCALE GENOMIC DNA]</scope>
    <source>
        <strain evidence="3">YM2019G1</strain>
    </source>
</reference>
<accession>A0A6A2XJN8</accession>
<dbReference type="PANTHER" id="PTHR45651">
    <property type="entry name" value="CYCLIC NUCLEOTIDE-GATED ION CHANNEL 15-RELATED-RELATED"/>
    <property type="match status" value="1"/>
</dbReference>
<keyword evidence="1" id="KW-0813">Transport</keyword>
<keyword evidence="1" id="KW-0406">Ion transport</keyword>
<comment type="caution">
    <text evidence="3">The sequence shown here is derived from an EMBL/GenBank/DDBJ whole genome shotgun (WGS) entry which is preliminary data.</text>
</comment>
<name>A0A6A2XJN8_HIBSY</name>
<feature type="compositionally biased region" description="Basic and acidic residues" evidence="2">
    <location>
        <begin position="1"/>
        <end position="22"/>
    </location>
</feature>
<sequence length="297" mass="32422">MDAHDELRWLKNDSRSSSERDGPLSSSVECYACTQVGLPVFHSTSCSSVYQPQWEAFAGSSLLSVESSSGPTKNLTRARSMSTAGPFGKILDPRSGLVQKWNRVLLVARGIALAVDPMFFYTLTLMVTDGGPPCVHLDGGLAAIVTLVRTCVDAVHLAHIWLQFRLAYVSKESLVIGCGKLVWDARAIASHYVRRVAIVELWPTSESVGCWWPEVSVGRVFVRVLVESKERGEGHLDLRFNIPRRARSSFGAWGGHQGVGRSSSVMLEVDGGCRSVPGPVDGVWGPVNDGRMNRLKL</sequence>
<evidence type="ECO:0000313" key="4">
    <source>
        <dbReference type="Proteomes" id="UP000436088"/>
    </source>
</evidence>
<evidence type="ECO:0000313" key="3">
    <source>
        <dbReference type="EMBL" id="KAE8675772.1"/>
    </source>
</evidence>
<evidence type="ECO:0000256" key="2">
    <source>
        <dbReference type="SAM" id="MobiDB-lite"/>
    </source>
</evidence>
<dbReference type="GO" id="GO:0016020">
    <property type="term" value="C:membrane"/>
    <property type="evidence" value="ECO:0007669"/>
    <property type="project" value="UniProtKB-SubCell"/>
</dbReference>
<gene>
    <name evidence="3" type="ORF">F3Y22_tig00111644pilonHSYRG00104</name>
</gene>